<proteinExistence type="predicted"/>
<dbReference type="RefSeq" id="WP_158040741.1">
    <property type="nucleotide sequence ID" value="NZ_JACCFV010000001.1"/>
</dbReference>
<keyword evidence="1" id="KW-0812">Transmembrane</keyword>
<sequence>MFITLGVLLTPLALLPGVAVLVWGLMLQMSPILLLLLAGGGDIEGNTPYVESVQAGAPATFELGWIILLVGLGIAAIYWAVVFVTLLRPARRRRTGPRSLDPSR</sequence>
<keyword evidence="1" id="KW-1133">Transmembrane helix</keyword>
<organism evidence="2 3">
    <name type="scientific">Pseudoclavibacter chungangensis</name>
    <dbReference type="NCBI Taxonomy" id="587635"/>
    <lineage>
        <taxon>Bacteria</taxon>
        <taxon>Bacillati</taxon>
        <taxon>Actinomycetota</taxon>
        <taxon>Actinomycetes</taxon>
        <taxon>Micrococcales</taxon>
        <taxon>Microbacteriaceae</taxon>
        <taxon>Pseudoclavibacter</taxon>
    </lineage>
</organism>
<dbReference type="AlphaFoldDB" id="A0A7J5BT46"/>
<dbReference type="EMBL" id="WBJZ01000011">
    <property type="protein sequence ID" value="KAB1656727.1"/>
    <property type="molecule type" value="Genomic_DNA"/>
</dbReference>
<keyword evidence="1" id="KW-0472">Membrane</keyword>
<comment type="caution">
    <text evidence="2">The sequence shown here is derived from an EMBL/GenBank/DDBJ whole genome shotgun (WGS) entry which is preliminary data.</text>
</comment>
<dbReference type="Proteomes" id="UP000467240">
    <property type="component" value="Unassembled WGS sequence"/>
</dbReference>
<reference evidence="2 3" key="1">
    <citation type="submission" date="2019-09" db="EMBL/GenBank/DDBJ databases">
        <title>Phylogeny of genus Pseudoclavibacter and closely related genus.</title>
        <authorList>
            <person name="Li Y."/>
        </authorList>
    </citation>
    <scope>NUCLEOTIDE SEQUENCE [LARGE SCALE GENOMIC DNA]</scope>
    <source>
        <strain evidence="2 3">DSM 23821</strain>
    </source>
</reference>
<protein>
    <submittedName>
        <fullName evidence="2">Uncharacterized protein</fullName>
    </submittedName>
</protein>
<evidence type="ECO:0000313" key="2">
    <source>
        <dbReference type="EMBL" id="KAB1656727.1"/>
    </source>
</evidence>
<evidence type="ECO:0000313" key="3">
    <source>
        <dbReference type="Proteomes" id="UP000467240"/>
    </source>
</evidence>
<gene>
    <name evidence="2" type="ORF">F8O01_10100</name>
</gene>
<evidence type="ECO:0000256" key="1">
    <source>
        <dbReference type="SAM" id="Phobius"/>
    </source>
</evidence>
<accession>A0A7J5BT46</accession>
<name>A0A7J5BT46_9MICO</name>
<feature type="transmembrane region" description="Helical" evidence="1">
    <location>
        <begin position="63"/>
        <end position="87"/>
    </location>
</feature>
<keyword evidence="3" id="KW-1185">Reference proteome</keyword>